<name>A0A1M2VHJ3_TRAPU</name>
<dbReference type="GO" id="GO:0009277">
    <property type="term" value="C:fungal-type cell wall"/>
    <property type="evidence" value="ECO:0007669"/>
    <property type="project" value="InterPro"/>
</dbReference>
<gene>
    <name evidence="7" type="ORF">TRAPUB_2072</name>
</gene>
<comment type="subcellular location">
    <subcellularLocation>
        <location evidence="1 6">Secreted</location>
        <location evidence="1 6">Cell wall</location>
    </subcellularLocation>
</comment>
<protein>
    <recommendedName>
        <fullName evidence="6">Hydrophobin</fullName>
    </recommendedName>
</protein>
<dbReference type="Pfam" id="PF01185">
    <property type="entry name" value="Hydrophobin"/>
    <property type="match status" value="1"/>
</dbReference>
<dbReference type="OMA" id="STPGDLC"/>
<keyword evidence="3 6" id="KW-0134">Cell wall</keyword>
<keyword evidence="8" id="KW-1185">Reference proteome</keyword>
<evidence type="ECO:0000313" key="7">
    <source>
        <dbReference type="EMBL" id="OJT07041.1"/>
    </source>
</evidence>
<evidence type="ECO:0000256" key="1">
    <source>
        <dbReference type="ARBA" id="ARBA00004191"/>
    </source>
</evidence>
<dbReference type="EMBL" id="MNAD01001225">
    <property type="protein sequence ID" value="OJT07041.1"/>
    <property type="molecule type" value="Genomic_DNA"/>
</dbReference>
<dbReference type="AlphaFoldDB" id="A0A1M2VHJ3"/>
<reference evidence="7 8" key="1">
    <citation type="submission" date="2016-10" db="EMBL/GenBank/DDBJ databases">
        <title>Genome sequence of the basidiomycete white-rot fungus Trametes pubescens.</title>
        <authorList>
            <person name="Makela M.R."/>
            <person name="Granchi Z."/>
            <person name="Peng M."/>
            <person name="De Vries R.P."/>
            <person name="Grigoriev I."/>
            <person name="Riley R."/>
            <person name="Hilden K."/>
        </authorList>
    </citation>
    <scope>NUCLEOTIDE SEQUENCE [LARGE SCALE GENOMIC DNA]</scope>
    <source>
        <strain evidence="7 8">FBCC735</strain>
    </source>
</reference>
<sequence>MFSRAAATFYFVLSLALLAVALPGGSPPPPTTTITATGPPPTSTPGDLCSTGNVQCCQSIGGASDPVIGVLLGLLDVVVDSLDVVLGLQCSPIKIVGLGTDKACSANVVCCENNSILQSDMFGLRAGSPYEDSYAGHHISDLFGSIAH</sequence>
<dbReference type="STRING" id="154538.A0A1M2VHJ3"/>
<accession>A0A1M2VHJ3</accession>
<keyword evidence="5 6" id="KW-1015">Disulfide bond</keyword>
<dbReference type="CDD" id="cd23507">
    <property type="entry name" value="hydrophobin_I"/>
    <property type="match status" value="1"/>
</dbReference>
<evidence type="ECO:0000256" key="5">
    <source>
        <dbReference type="ARBA" id="ARBA00023157"/>
    </source>
</evidence>
<dbReference type="OrthoDB" id="4225815at2759"/>
<evidence type="ECO:0000256" key="6">
    <source>
        <dbReference type="RuleBase" id="RU365009"/>
    </source>
</evidence>
<dbReference type="SMART" id="SM00075">
    <property type="entry name" value="HYDRO"/>
    <property type="match status" value="1"/>
</dbReference>
<keyword evidence="4 6" id="KW-0964">Secreted</keyword>
<feature type="signal peptide" evidence="6">
    <location>
        <begin position="1"/>
        <end position="21"/>
    </location>
</feature>
<evidence type="ECO:0000256" key="3">
    <source>
        <dbReference type="ARBA" id="ARBA00022512"/>
    </source>
</evidence>
<proteinExistence type="inferred from homology"/>
<evidence type="ECO:0000256" key="4">
    <source>
        <dbReference type="ARBA" id="ARBA00022525"/>
    </source>
</evidence>
<feature type="chain" id="PRO_5013984204" description="Hydrophobin" evidence="6">
    <location>
        <begin position="22"/>
        <end position="148"/>
    </location>
</feature>
<dbReference type="GO" id="GO:0005199">
    <property type="term" value="F:structural constituent of cell wall"/>
    <property type="evidence" value="ECO:0007669"/>
    <property type="project" value="InterPro"/>
</dbReference>
<comment type="similarity">
    <text evidence="2 6">Belongs to the fungal hydrophobin family.</text>
</comment>
<comment type="caution">
    <text evidence="7">The sequence shown here is derived from an EMBL/GenBank/DDBJ whole genome shotgun (WGS) entry which is preliminary data.</text>
</comment>
<keyword evidence="6" id="KW-0732">Signal</keyword>
<evidence type="ECO:0000256" key="2">
    <source>
        <dbReference type="ARBA" id="ARBA00010446"/>
    </source>
</evidence>
<dbReference type="InterPro" id="IPR001338">
    <property type="entry name" value="Class_I_Hydrophobin"/>
</dbReference>
<organism evidence="7 8">
    <name type="scientific">Trametes pubescens</name>
    <name type="common">White-rot fungus</name>
    <dbReference type="NCBI Taxonomy" id="154538"/>
    <lineage>
        <taxon>Eukaryota</taxon>
        <taxon>Fungi</taxon>
        <taxon>Dikarya</taxon>
        <taxon>Basidiomycota</taxon>
        <taxon>Agaricomycotina</taxon>
        <taxon>Agaricomycetes</taxon>
        <taxon>Polyporales</taxon>
        <taxon>Polyporaceae</taxon>
        <taxon>Trametes</taxon>
    </lineage>
</organism>
<evidence type="ECO:0000313" key="8">
    <source>
        <dbReference type="Proteomes" id="UP000184267"/>
    </source>
</evidence>
<dbReference type="Proteomes" id="UP000184267">
    <property type="component" value="Unassembled WGS sequence"/>
</dbReference>